<dbReference type="Proteomes" id="UP001549257">
    <property type="component" value="Unassembled WGS sequence"/>
</dbReference>
<dbReference type="Gene3D" id="3.40.710.10">
    <property type="entry name" value="DD-peptidase/beta-lactamase superfamily"/>
    <property type="match status" value="1"/>
</dbReference>
<dbReference type="RefSeq" id="WP_354024825.1">
    <property type="nucleotide sequence ID" value="NZ_JBEPSJ010000002.1"/>
</dbReference>
<keyword evidence="3" id="KW-0121">Carboxypeptidase</keyword>
<dbReference type="InterPro" id="IPR012338">
    <property type="entry name" value="Beta-lactam/transpept-like"/>
</dbReference>
<sequence>MTTDTGTPTPVNRPKQSRKRVVVTTATSLVAAGALVAGAWWGAGAVLPSNSATGTVVQERLDGLVDLGFPAALASVTHPDGEHDDYVAGVGDIATGSEVPVDGEVRIGSNTKTYTAVVVLQLVEEGLVQLDTPVESYLPGLVRGEGIDGSAITVRQLLQHTSGLPEYTTGIAIALEKIQHAYMSPRDLIDLALAQPAHFAPGERWEYSNTNYVLLGLLIEKLTQRPIFEEITSRIIEPLHLEHTYFPTVGEQGFRGEHPSGYHVDSEGEQFDATRLDPSWGWAAGQMIATPSDLNEFMRAVLDGRLLDEATMAEMQTSVPSEDELWPGSEYGLGLQSYPLSCGGVVWGHGGDIHGFETRNGVSADGTAFTVAVTSLPWGFIDVDDEERLMGAYTSVTETVDAAFCEK</sequence>
<keyword evidence="4" id="KW-1185">Reference proteome</keyword>
<reference evidence="3 4" key="1">
    <citation type="submission" date="2024-06" db="EMBL/GenBank/DDBJ databases">
        <title>Sorghum-associated microbial communities from plants grown in Nebraska, USA.</title>
        <authorList>
            <person name="Schachtman D."/>
        </authorList>
    </citation>
    <scope>NUCLEOTIDE SEQUENCE [LARGE SCALE GENOMIC DNA]</scope>
    <source>
        <strain evidence="3 4">2857</strain>
    </source>
</reference>
<dbReference type="GO" id="GO:0009002">
    <property type="term" value="F:serine-type D-Ala-D-Ala carboxypeptidase activity"/>
    <property type="evidence" value="ECO:0007669"/>
    <property type="project" value="UniProtKB-EC"/>
</dbReference>
<organism evidence="3 4">
    <name type="scientific">Conyzicola nivalis</name>
    <dbReference type="NCBI Taxonomy" id="1477021"/>
    <lineage>
        <taxon>Bacteria</taxon>
        <taxon>Bacillati</taxon>
        <taxon>Actinomycetota</taxon>
        <taxon>Actinomycetes</taxon>
        <taxon>Micrococcales</taxon>
        <taxon>Microbacteriaceae</taxon>
        <taxon>Conyzicola</taxon>
    </lineage>
</organism>
<dbReference type="SUPFAM" id="SSF56601">
    <property type="entry name" value="beta-lactamase/transpeptidase-like"/>
    <property type="match status" value="1"/>
</dbReference>
<keyword evidence="1" id="KW-0472">Membrane</keyword>
<evidence type="ECO:0000259" key="2">
    <source>
        <dbReference type="Pfam" id="PF00144"/>
    </source>
</evidence>
<dbReference type="Pfam" id="PF00144">
    <property type="entry name" value="Beta-lactamase"/>
    <property type="match status" value="1"/>
</dbReference>
<dbReference type="InterPro" id="IPR050491">
    <property type="entry name" value="AmpC-like"/>
</dbReference>
<dbReference type="EC" id="3.4.16.4" evidence="3"/>
<evidence type="ECO:0000256" key="1">
    <source>
        <dbReference type="SAM" id="Phobius"/>
    </source>
</evidence>
<dbReference type="PANTHER" id="PTHR46825">
    <property type="entry name" value="D-ALANYL-D-ALANINE-CARBOXYPEPTIDASE/ENDOPEPTIDASE AMPH"/>
    <property type="match status" value="1"/>
</dbReference>
<dbReference type="InterPro" id="IPR001466">
    <property type="entry name" value="Beta-lactam-related"/>
</dbReference>
<evidence type="ECO:0000313" key="3">
    <source>
        <dbReference type="EMBL" id="MET4582647.1"/>
    </source>
</evidence>
<dbReference type="PANTHER" id="PTHR46825:SF7">
    <property type="entry name" value="D-ALANYL-D-ALANINE CARBOXYPEPTIDASE"/>
    <property type="match status" value="1"/>
</dbReference>
<dbReference type="EMBL" id="JBEPSJ010000002">
    <property type="protein sequence ID" value="MET4582647.1"/>
    <property type="molecule type" value="Genomic_DNA"/>
</dbReference>
<protein>
    <submittedName>
        <fullName evidence="3">D-alanyl-D-alanine carboxypeptidase</fullName>
        <ecNumber evidence="3">3.4.16.4</ecNumber>
    </submittedName>
</protein>
<feature type="domain" description="Beta-lactamase-related" evidence="2">
    <location>
        <begin position="63"/>
        <end position="379"/>
    </location>
</feature>
<feature type="transmembrane region" description="Helical" evidence="1">
    <location>
        <begin position="21"/>
        <end position="43"/>
    </location>
</feature>
<gene>
    <name evidence="3" type="ORF">ABIE21_002157</name>
</gene>
<name>A0ABV2QNL7_9MICO</name>
<keyword evidence="1" id="KW-0812">Transmembrane</keyword>
<evidence type="ECO:0000313" key="4">
    <source>
        <dbReference type="Proteomes" id="UP001549257"/>
    </source>
</evidence>
<keyword evidence="3" id="KW-0378">Hydrolase</keyword>
<keyword evidence="1" id="KW-1133">Transmembrane helix</keyword>
<accession>A0ABV2QNL7</accession>
<proteinExistence type="predicted"/>
<keyword evidence="3" id="KW-0645">Protease</keyword>
<comment type="caution">
    <text evidence="3">The sequence shown here is derived from an EMBL/GenBank/DDBJ whole genome shotgun (WGS) entry which is preliminary data.</text>
</comment>